<keyword evidence="1 3" id="KW-0378">Hydrolase</keyword>
<reference evidence="3 4" key="1">
    <citation type="submission" date="2021-03" db="EMBL/GenBank/DDBJ databases">
        <title>Sequencing the genomes of 1000 actinobacteria strains.</title>
        <authorList>
            <person name="Klenk H.-P."/>
        </authorList>
    </citation>
    <scope>NUCLEOTIDE SEQUENCE [LARGE SCALE GENOMIC DNA]</scope>
    <source>
        <strain evidence="3 4">DSM 45516</strain>
    </source>
</reference>
<dbReference type="RefSeq" id="WP_209891887.1">
    <property type="nucleotide sequence ID" value="NZ_JAGGMR010000001.1"/>
</dbReference>
<evidence type="ECO:0000313" key="3">
    <source>
        <dbReference type="EMBL" id="MBP2190976.1"/>
    </source>
</evidence>
<dbReference type="InterPro" id="IPR003010">
    <property type="entry name" value="C-N_Hydrolase"/>
</dbReference>
<evidence type="ECO:0000256" key="1">
    <source>
        <dbReference type="ARBA" id="ARBA00022801"/>
    </source>
</evidence>
<dbReference type="InterPro" id="IPR036526">
    <property type="entry name" value="C-N_Hydrolase_sf"/>
</dbReference>
<gene>
    <name evidence="3" type="ORF">BJ987_003877</name>
</gene>
<dbReference type="Proteomes" id="UP001519325">
    <property type="component" value="Unassembled WGS sequence"/>
</dbReference>
<dbReference type="EMBL" id="JAGGMR010000001">
    <property type="protein sequence ID" value="MBP2190976.1"/>
    <property type="molecule type" value="Genomic_DNA"/>
</dbReference>
<proteinExistence type="predicted"/>
<dbReference type="SUPFAM" id="SSF56317">
    <property type="entry name" value="Carbon-nitrogen hydrolase"/>
    <property type="match status" value="1"/>
</dbReference>
<evidence type="ECO:0000313" key="4">
    <source>
        <dbReference type="Proteomes" id="UP001519325"/>
    </source>
</evidence>
<evidence type="ECO:0000259" key="2">
    <source>
        <dbReference type="PROSITE" id="PS50263"/>
    </source>
</evidence>
<accession>A0ABS4QJX7</accession>
<dbReference type="GO" id="GO:0050126">
    <property type="term" value="F:N-carbamoylputrescine amidase activity"/>
    <property type="evidence" value="ECO:0007669"/>
    <property type="project" value="UniProtKB-EC"/>
</dbReference>
<dbReference type="Pfam" id="PF00795">
    <property type="entry name" value="CN_hydrolase"/>
    <property type="match status" value="1"/>
</dbReference>
<dbReference type="InterPro" id="IPR050345">
    <property type="entry name" value="Aliph_Amidase/BUP"/>
</dbReference>
<comment type="caution">
    <text evidence="3">The sequence shown here is derived from an EMBL/GenBank/DDBJ whole genome shotgun (WGS) entry which is preliminary data.</text>
</comment>
<protein>
    <submittedName>
        <fullName evidence="3">N-carbamoylputrescine amidase</fullName>
        <ecNumber evidence="3">3.5.1.53</ecNumber>
    </submittedName>
</protein>
<organism evidence="3 4">
    <name type="scientific">Nocardia goodfellowii</name>
    <dbReference type="NCBI Taxonomy" id="882446"/>
    <lineage>
        <taxon>Bacteria</taxon>
        <taxon>Bacillati</taxon>
        <taxon>Actinomycetota</taxon>
        <taxon>Actinomycetes</taxon>
        <taxon>Mycobacteriales</taxon>
        <taxon>Nocardiaceae</taxon>
        <taxon>Nocardia</taxon>
    </lineage>
</organism>
<dbReference type="PANTHER" id="PTHR43674:SF2">
    <property type="entry name" value="BETA-UREIDOPROPIONASE"/>
    <property type="match status" value="1"/>
</dbReference>
<sequence length="292" mass="32806">MPTELTQPAGSGGNRPPVRAALVQTNWTGDKESMIKVHEDYARQAAARGAQVICFQELFYGPYFCQQQDTKFYAYAESVPGPTTERFAALAKELGMVMVLPVYEQEQPGVLYNTSAVIDADGSYLGKYRKHHIPQVKGFWEKFYFRPGNLGWPVFDTAVGKVGVYICYDRHFPEGWRALGLAGAEIVFNPSATSRGLSAYLWKLEQPASAVANEYYIGAINRVGVEEFGDNDFYGTSYFVDPEGKFVGEVASDTDPELVIRDLDMDLLKVVRDRWAFYRDRRPDAYGPLLEP</sequence>
<dbReference type="PROSITE" id="PS50263">
    <property type="entry name" value="CN_HYDROLASE"/>
    <property type="match status" value="1"/>
</dbReference>
<dbReference type="EC" id="3.5.1.53" evidence="3"/>
<keyword evidence="4" id="KW-1185">Reference proteome</keyword>
<dbReference type="PANTHER" id="PTHR43674">
    <property type="entry name" value="NITRILASE C965.09-RELATED"/>
    <property type="match status" value="1"/>
</dbReference>
<dbReference type="Gene3D" id="3.60.110.10">
    <property type="entry name" value="Carbon-nitrogen hydrolase"/>
    <property type="match status" value="1"/>
</dbReference>
<feature type="domain" description="CN hydrolase" evidence="2">
    <location>
        <begin position="18"/>
        <end position="265"/>
    </location>
</feature>
<name>A0ABS4QJX7_9NOCA</name>